<evidence type="ECO:0000256" key="2">
    <source>
        <dbReference type="ARBA" id="ARBA00004651"/>
    </source>
</evidence>
<evidence type="ECO:0000256" key="17">
    <source>
        <dbReference type="ARBA" id="ARBA00048623"/>
    </source>
</evidence>
<dbReference type="PANTHER" id="PTHR34148:SF1">
    <property type="entry name" value="ADENOSYLCOBINAMIDE-GDP RIBAZOLETRANSFERASE"/>
    <property type="match status" value="1"/>
</dbReference>
<feature type="transmembrane region" description="Helical" evidence="19">
    <location>
        <begin position="125"/>
        <end position="146"/>
    </location>
</feature>
<protein>
    <recommendedName>
        <fullName evidence="6 19">Adenosylcobinamide-GDP ribazoletransferase</fullName>
        <ecNumber evidence="5 19">2.7.8.26</ecNumber>
    </recommendedName>
    <alternativeName>
        <fullName evidence="16 19">Cobalamin synthase</fullName>
    </alternativeName>
    <alternativeName>
        <fullName evidence="15 19">Cobalamin-5'-phosphate synthase</fullName>
    </alternativeName>
</protein>
<comment type="similarity">
    <text evidence="4 19">Belongs to the CobS family.</text>
</comment>
<comment type="caution">
    <text evidence="20">The sequence shown here is derived from an EMBL/GenBank/DDBJ whole genome shotgun (WGS) entry which is preliminary data.</text>
</comment>
<comment type="catalytic activity">
    <reaction evidence="17 19">
        <text>alpha-ribazole + adenosylcob(III)inamide-GDP = adenosylcob(III)alamin + GMP + H(+)</text>
        <dbReference type="Rhea" id="RHEA:16049"/>
        <dbReference type="ChEBI" id="CHEBI:10329"/>
        <dbReference type="ChEBI" id="CHEBI:15378"/>
        <dbReference type="ChEBI" id="CHEBI:18408"/>
        <dbReference type="ChEBI" id="CHEBI:58115"/>
        <dbReference type="ChEBI" id="CHEBI:60487"/>
        <dbReference type="EC" id="2.7.8.26"/>
    </reaction>
</comment>
<gene>
    <name evidence="19 20" type="primary">cobS</name>
    <name evidence="20" type="ORF">CSX02_07165</name>
</gene>
<comment type="cofactor">
    <cofactor evidence="1 19">
        <name>Mg(2+)</name>
        <dbReference type="ChEBI" id="CHEBI:18420"/>
    </cofactor>
</comment>
<sequence>MRPCDRSCCRDSEGDQMRLIKSMILSLSMYSKIPMPQIECDEEDGKYMMIFFPMVGCIIAAATIGWSLLCSRLEIPEVARITVLAALPLVVSGGFHMDGFMDTADARASYQSRERKLEILKDPNIGAFAVIRVVVYELLLLASFSVLQEQKWLIVFALCYCLSRILSGISVVTFRSARQEGMLFYTAKTAQRMTNLIVLSLELIGIVAVMILYEPIAGCVAVGAALLTFAYYGWMSRRTFGGITGDLAGWFVTVTELVCPLALAVANCILHSIK</sequence>
<evidence type="ECO:0000256" key="16">
    <source>
        <dbReference type="ARBA" id="ARBA00032853"/>
    </source>
</evidence>
<evidence type="ECO:0000256" key="14">
    <source>
        <dbReference type="ARBA" id="ARBA00025228"/>
    </source>
</evidence>
<evidence type="ECO:0000256" key="3">
    <source>
        <dbReference type="ARBA" id="ARBA00004663"/>
    </source>
</evidence>
<keyword evidence="21" id="KW-1185">Reference proteome</keyword>
<dbReference type="Pfam" id="PF02654">
    <property type="entry name" value="CobS"/>
    <property type="match status" value="1"/>
</dbReference>
<evidence type="ECO:0000256" key="18">
    <source>
        <dbReference type="ARBA" id="ARBA00049504"/>
    </source>
</evidence>
<feature type="transmembrane region" description="Helical" evidence="19">
    <location>
        <begin position="47"/>
        <end position="69"/>
    </location>
</feature>
<keyword evidence="11 19" id="KW-0460">Magnesium</keyword>
<evidence type="ECO:0000256" key="1">
    <source>
        <dbReference type="ARBA" id="ARBA00001946"/>
    </source>
</evidence>
<dbReference type="GO" id="GO:0051073">
    <property type="term" value="F:adenosylcobinamide-GDP ribazoletransferase activity"/>
    <property type="evidence" value="ECO:0007669"/>
    <property type="project" value="UniProtKB-UniRule"/>
</dbReference>
<feature type="transmembrane region" description="Helical" evidence="19">
    <location>
        <begin position="81"/>
        <end position="104"/>
    </location>
</feature>
<keyword evidence="12 19" id="KW-1133">Transmembrane helix</keyword>
<comment type="pathway">
    <text evidence="3 19">Cofactor biosynthesis; adenosylcobalamin biosynthesis; adenosylcobalamin from cob(II)yrinate a,c-diamide: step 7/7.</text>
</comment>
<feature type="transmembrane region" description="Helical" evidence="19">
    <location>
        <begin position="247"/>
        <end position="270"/>
    </location>
</feature>
<evidence type="ECO:0000256" key="5">
    <source>
        <dbReference type="ARBA" id="ARBA00013200"/>
    </source>
</evidence>
<evidence type="ECO:0000313" key="21">
    <source>
        <dbReference type="Proteomes" id="UP000224563"/>
    </source>
</evidence>
<keyword evidence="8 19" id="KW-0169">Cobalamin biosynthesis</keyword>
<dbReference type="NCBIfam" id="TIGR00317">
    <property type="entry name" value="cobS"/>
    <property type="match status" value="1"/>
</dbReference>
<dbReference type="GO" id="GO:0009236">
    <property type="term" value="P:cobalamin biosynthetic process"/>
    <property type="evidence" value="ECO:0007669"/>
    <property type="project" value="UniProtKB-UniRule"/>
</dbReference>
<keyword evidence="10 19" id="KW-0812">Transmembrane</keyword>
<evidence type="ECO:0000256" key="7">
    <source>
        <dbReference type="ARBA" id="ARBA00022475"/>
    </source>
</evidence>
<dbReference type="PANTHER" id="PTHR34148">
    <property type="entry name" value="ADENOSYLCOBINAMIDE-GDP RIBAZOLETRANSFERASE"/>
    <property type="match status" value="1"/>
</dbReference>
<evidence type="ECO:0000256" key="6">
    <source>
        <dbReference type="ARBA" id="ARBA00015850"/>
    </source>
</evidence>
<comment type="function">
    <text evidence="14 19">Joins adenosylcobinamide-GDP and alpha-ribazole to generate adenosylcobalamin (Ado-cobalamin). Also synthesizes adenosylcobalamin 5'-phosphate from adenosylcobinamide-GDP and alpha-ribazole 5'-phosphate.</text>
</comment>
<proteinExistence type="inferred from homology"/>
<organism evidence="20 21">
    <name type="scientific">Agathobacter ruminis</name>
    <dbReference type="NCBI Taxonomy" id="1712665"/>
    <lineage>
        <taxon>Bacteria</taxon>
        <taxon>Bacillati</taxon>
        <taxon>Bacillota</taxon>
        <taxon>Clostridia</taxon>
        <taxon>Lachnospirales</taxon>
        <taxon>Lachnospiraceae</taxon>
        <taxon>Agathobacter</taxon>
    </lineage>
</organism>
<feature type="transmembrane region" description="Helical" evidence="19">
    <location>
        <begin position="152"/>
        <end position="174"/>
    </location>
</feature>
<evidence type="ECO:0000256" key="11">
    <source>
        <dbReference type="ARBA" id="ARBA00022842"/>
    </source>
</evidence>
<evidence type="ECO:0000256" key="8">
    <source>
        <dbReference type="ARBA" id="ARBA00022573"/>
    </source>
</evidence>
<reference evidence="20 21" key="2">
    <citation type="submission" date="2017-10" db="EMBL/GenBank/DDBJ databases">
        <authorList>
            <person name="Banno H."/>
            <person name="Chua N.-H."/>
        </authorList>
    </citation>
    <scope>NUCLEOTIDE SEQUENCE [LARGE SCALE GENOMIC DNA]</scope>
    <source>
        <strain evidence="20 21">JK623</strain>
    </source>
</reference>
<dbReference type="EMBL" id="PDYG01000040">
    <property type="protein sequence ID" value="PHU37597.1"/>
    <property type="molecule type" value="Genomic_DNA"/>
</dbReference>
<dbReference type="Proteomes" id="UP000224563">
    <property type="component" value="Unassembled WGS sequence"/>
</dbReference>
<feature type="transmembrane region" description="Helical" evidence="19">
    <location>
        <begin position="195"/>
        <end position="227"/>
    </location>
</feature>
<comment type="subcellular location">
    <subcellularLocation>
        <location evidence="2 19">Cell membrane</location>
        <topology evidence="2 19">Multi-pass membrane protein</topology>
    </subcellularLocation>
</comment>
<reference evidence="20 21" key="1">
    <citation type="submission" date="2017-10" db="EMBL/GenBank/DDBJ databases">
        <title>Resolving the taxonomy of Roseburia spp., Eubacterium rectale and Agathobacter spp. through phylogenomic analysis.</title>
        <authorList>
            <person name="Sheridan P.O."/>
            <person name="Walker A.W."/>
            <person name="Duncan S.H."/>
            <person name="Scott K.P."/>
            <person name="Toole P.W.O."/>
            <person name="Luis P."/>
            <person name="Flint H.J."/>
        </authorList>
    </citation>
    <scope>NUCLEOTIDE SEQUENCE [LARGE SCALE GENOMIC DNA]</scope>
    <source>
        <strain evidence="20 21">JK623</strain>
    </source>
</reference>
<keyword evidence="9 19" id="KW-0808">Transferase</keyword>
<evidence type="ECO:0000256" key="19">
    <source>
        <dbReference type="HAMAP-Rule" id="MF_00719"/>
    </source>
</evidence>
<dbReference type="AlphaFoldDB" id="A0A2G3E2T9"/>
<evidence type="ECO:0000256" key="12">
    <source>
        <dbReference type="ARBA" id="ARBA00022989"/>
    </source>
</evidence>
<dbReference type="UniPathway" id="UPA00148">
    <property type="reaction ID" value="UER00238"/>
</dbReference>
<evidence type="ECO:0000256" key="4">
    <source>
        <dbReference type="ARBA" id="ARBA00010561"/>
    </source>
</evidence>
<dbReference type="GO" id="GO:0005886">
    <property type="term" value="C:plasma membrane"/>
    <property type="evidence" value="ECO:0007669"/>
    <property type="project" value="UniProtKB-SubCell"/>
</dbReference>
<evidence type="ECO:0000256" key="15">
    <source>
        <dbReference type="ARBA" id="ARBA00032605"/>
    </source>
</evidence>
<keyword evidence="7 19" id="KW-1003">Cell membrane</keyword>
<evidence type="ECO:0000256" key="13">
    <source>
        <dbReference type="ARBA" id="ARBA00023136"/>
    </source>
</evidence>
<dbReference type="InterPro" id="IPR003805">
    <property type="entry name" value="CobS"/>
</dbReference>
<name>A0A2G3E2T9_9FIRM</name>
<dbReference type="GO" id="GO:0008818">
    <property type="term" value="F:cobalamin 5'-phosphate synthase activity"/>
    <property type="evidence" value="ECO:0007669"/>
    <property type="project" value="UniProtKB-UniRule"/>
</dbReference>
<comment type="catalytic activity">
    <reaction evidence="18 19">
        <text>alpha-ribazole 5'-phosphate + adenosylcob(III)inamide-GDP = adenosylcob(III)alamin 5'-phosphate + GMP + H(+)</text>
        <dbReference type="Rhea" id="RHEA:23560"/>
        <dbReference type="ChEBI" id="CHEBI:15378"/>
        <dbReference type="ChEBI" id="CHEBI:57918"/>
        <dbReference type="ChEBI" id="CHEBI:58115"/>
        <dbReference type="ChEBI" id="CHEBI:60487"/>
        <dbReference type="ChEBI" id="CHEBI:60493"/>
        <dbReference type="EC" id="2.7.8.26"/>
    </reaction>
</comment>
<dbReference type="EC" id="2.7.8.26" evidence="5 19"/>
<evidence type="ECO:0000256" key="9">
    <source>
        <dbReference type="ARBA" id="ARBA00022679"/>
    </source>
</evidence>
<dbReference type="HAMAP" id="MF_00719">
    <property type="entry name" value="CobS"/>
    <property type="match status" value="1"/>
</dbReference>
<accession>A0A2G3E2T9</accession>
<evidence type="ECO:0000313" key="20">
    <source>
        <dbReference type="EMBL" id="PHU37597.1"/>
    </source>
</evidence>
<evidence type="ECO:0000256" key="10">
    <source>
        <dbReference type="ARBA" id="ARBA00022692"/>
    </source>
</evidence>
<keyword evidence="13 19" id="KW-0472">Membrane</keyword>